<dbReference type="Pfam" id="PF13489">
    <property type="entry name" value="Methyltransf_23"/>
    <property type="match status" value="1"/>
</dbReference>
<dbReference type="Gene3D" id="3.40.50.150">
    <property type="entry name" value="Vaccinia Virus protein VP39"/>
    <property type="match status" value="1"/>
</dbReference>
<dbReference type="PANTHER" id="PTHR43861">
    <property type="entry name" value="TRANS-ACONITATE 2-METHYLTRANSFERASE-RELATED"/>
    <property type="match status" value="1"/>
</dbReference>
<dbReference type="InterPro" id="IPR029063">
    <property type="entry name" value="SAM-dependent_MTases_sf"/>
</dbReference>
<evidence type="ECO:0008006" key="2">
    <source>
        <dbReference type="Google" id="ProtNLM"/>
    </source>
</evidence>
<dbReference type="SUPFAM" id="SSF53335">
    <property type="entry name" value="S-adenosyl-L-methionine-dependent methyltransferases"/>
    <property type="match status" value="1"/>
</dbReference>
<dbReference type="EMBL" id="LAZR01007904">
    <property type="protein sequence ID" value="KKM82167.1"/>
    <property type="molecule type" value="Genomic_DNA"/>
</dbReference>
<evidence type="ECO:0000313" key="1">
    <source>
        <dbReference type="EMBL" id="KKM82167.1"/>
    </source>
</evidence>
<feature type="non-terminal residue" evidence="1">
    <location>
        <position position="1"/>
    </location>
</feature>
<proteinExistence type="predicted"/>
<dbReference type="AlphaFoldDB" id="A0A0F9NLG6"/>
<organism evidence="1">
    <name type="scientific">marine sediment metagenome</name>
    <dbReference type="NCBI Taxonomy" id="412755"/>
    <lineage>
        <taxon>unclassified sequences</taxon>
        <taxon>metagenomes</taxon>
        <taxon>ecological metagenomes</taxon>
    </lineage>
</organism>
<gene>
    <name evidence="1" type="ORF">LCGC14_1322280</name>
</gene>
<sequence>ELDNNLEIDWVQANSIVTEVDENGTCEKDIMKYEDDYWYKIIDPDGKKRNRLEERDQFLEDIDYIIKFLNTLNTRRILDIGCGLGWLLSALNDCWKKYGVEFSQFASNYANKYYEVFNGLFIDYNCEDNFFDVVILHHVIEHMEDPFLNLLKIKRILKKNGYFIIGTPDFDSGCARRFGKNYRLLNDITHISLFSNDSMHRFLREHGFKIIKVEYPFFKTRFFTKGNLLRLFNMEKISPPFYGNFMTFFTINQKD</sequence>
<dbReference type="PANTHER" id="PTHR43861:SF6">
    <property type="entry name" value="METHYLTRANSFERASE TYPE 11"/>
    <property type="match status" value="1"/>
</dbReference>
<comment type="caution">
    <text evidence="1">The sequence shown here is derived from an EMBL/GenBank/DDBJ whole genome shotgun (WGS) entry which is preliminary data.</text>
</comment>
<accession>A0A0F9NLG6</accession>
<protein>
    <recommendedName>
        <fullName evidence="2">Methyltransferase type 11 domain-containing protein</fullName>
    </recommendedName>
</protein>
<dbReference type="CDD" id="cd02440">
    <property type="entry name" value="AdoMet_MTases"/>
    <property type="match status" value="1"/>
</dbReference>
<reference evidence="1" key="1">
    <citation type="journal article" date="2015" name="Nature">
        <title>Complex archaea that bridge the gap between prokaryotes and eukaryotes.</title>
        <authorList>
            <person name="Spang A."/>
            <person name="Saw J.H."/>
            <person name="Jorgensen S.L."/>
            <person name="Zaremba-Niedzwiedzka K."/>
            <person name="Martijn J."/>
            <person name="Lind A.E."/>
            <person name="van Eijk R."/>
            <person name="Schleper C."/>
            <person name="Guy L."/>
            <person name="Ettema T.J."/>
        </authorList>
    </citation>
    <scope>NUCLEOTIDE SEQUENCE</scope>
</reference>
<name>A0A0F9NLG6_9ZZZZ</name>